<dbReference type="EMBL" id="AMSQ01000012">
    <property type="protein sequence ID" value="EKU47155.1"/>
    <property type="molecule type" value="Genomic_DNA"/>
</dbReference>
<dbReference type="Proteomes" id="UP000009885">
    <property type="component" value="Unassembled WGS sequence"/>
</dbReference>
<proteinExistence type="predicted"/>
<feature type="transmembrane region" description="Helical" evidence="1">
    <location>
        <begin position="12"/>
        <end position="36"/>
    </location>
</feature>
<gene>
    <name evidence="2" type="ORF">C273_07942</name>
</gene>
<dbReference type="STRING" id="1229783.C273_07942"/>
<keyword evidence="3" id="KW-1185">Reference proteome</keyword>
<evidence type="ECO:0000256" key="1">
    <source>
        <dbReference type="SAM" id="Phobius"/>
    </source>
</evidence>
<reference evidence="2 3" key="1">
    <citation type="journal article" date="2013" name="Genome Announc.">
        <title>Genome Sequence of Staphylococcus massiliensis Strain S46, Isolated from the Surface of Healthy Human Skin.</title>
        <authorList>
            <person name="Srivastav R."/>
            <person name="Singh A."/>
            <person name="Jangir P.K."/>
            <person name="Kumari C."/>
            <person name="Muduli S."/>
            <person name="Sharma R."/>
        </authorList>
    </citation>
    <scope>NUCLEOTIDE SEQUENCE [LARGE SCALE GENOMIC DNA]</scope>
    <source>
        <strain evidence="2 3">S46</strain>
    </source>
</reference>
<protein>
    <recommendedName>
        <fullName evidence="4">DNA-directed RNA polymerase subunit beta</fullName>
    </recommendedName>
</protein>
<dbReference type="PATRIC" id="fig|1229783.3.peg.1601"/>
<name>K9B039_9STAP</name>
<evidence type="ECO:0000313" key="2">
    <source>
        <dbReference type="EMBL" id="EKU47155.1"/>
    </source>
</evidence>
<keyword evidence="1" id="KW-0812">Transmembrane</keyword>
<sequence length="59" mass="7034">MKQFKLLWSYASFKLLIIVILMVLLFIVGIAIGFIINHQSISDIFNFETWHYLIEILFK</sequence>
<accession>K9B039</accession>
<evidence type="ECO:0008006" key="4">
    <source>
        <dbReference type="Google" id="ProtNLM"/>
    </source>
</evidence>
<dbReference type="RefSeq" id="WP_009383919.1">
    <property type="nucleotide sequence ID" value="NZ_AMSQ01000012.1"/>
</dbReference>
<organism evidence="2 3">
    <name type="scientific">Staphylococcus massiliensis S46</name>
    <dbReference type="NCBI Taxonomy" id="1229783"/>
    <lineage>
        <taxon>Bacteria</taxon>
        <taxon>Bacillati</taxon>
        <taxon>Bacillota</taxon>
        <taxon>Bacilli</taxon>
        <taxon>Bacillales</taxon>
        <taxon>Staphylococcaceae</taxon>
        <taxon>Staphylococcus</taxon>
    </lineage>
</organism>
<evidence type="ECO:0000313" key="3">
    <source>
        <dbReference type="Proteomes" id="UP000009885"/>
    </source>
</evidence>
<comment type="caution">
    <text evidence="2">The sequence shown here is derived from an EMBL/GenBank/DDBJ whole genome shotgun (WGS) entry which is preliminary data.</text>
</comment>
<keyword evidence="1" id="KW-0472">Membrane</keyword>
<keyword evidence="1" id="KW-1133">Transmembrane helix</keyword>
<dbReference type="AlphaFoldDB" id="K9B039"/>